<name>T0I888_9SPHN</name>
<evidence type="ECO:0000313" key="2">
    <source>
        <dbReference type="EMBL" id="EQB05814.1"/>
    </source>
</evidence>
<dbReference type="eggNOG" id="COG0343">
    <property type="taxonomic scope" value="Bacteria"/>
</dbReference>
<accession>T0I888</accession>
<keyword evidence="3" id="KW-1185">Reference proteome</keyword>
<dbReference type="AlphaFoldDB" id="T0I888"/>
<evidence type="ECO:0000259" key="1">
    <source>
        <dbReference type="Pfam" id="PF21818"/>
    </source>
</evidence>
<dbReference type="Proteomes" id="UP000015524">
    <property type="component" value="Unassembled WGS sequence"/>
</dbReference>
<feature type="domain" description="DUF6884" evidence="1">
    <location>
        <begin position="5"/>
        <end position="133"/>
    </location>
</feature>
<reference evidence="2 3" key="1">
    <citation type="journal article" date="2013" name="Genome Announc.">
        <title>Draft Genome Sequence of a Hexachlorocyclohexane-Degrading Bacterium, Sphingobium baderi Strain LL03T.</title>
        <authorList>
            <person name="Kaur J."/>
            <person name="Verma H."/>
            <person name="Tripathi C."/>
            <person name="Khurana J.P."/>
            <person name="Lal R."/>
        </authorList>
    </citation>
    <scope>NUCLEOTIDE SEQUENCE [LARGE SCALE GENOMIC DNA]</scope>
    <source>
        <strain evidence="2 3">LL03</strain>
    </source>
</reference>
<protein>
    <recommendedName>
        <fullName evidence="1">DUF6884 domain-containing protein</fullName>
    </recommendedName>
</protein>
<sequence>MTRPVHLVACVGQKLPQPARAGHLYQSDWFRKARAYVAAQGGRWFILSALHGLVPPSRLIEPYNVTLGDMTAAERRAWGERVSAQLAEQIGPRTPVVILAGRLYRDPIASWAGSRATVPMEGLGIGQQKAWLARQISEAREREASAAQLDLFRDVHWHGARQED</sequence>
<dbReference type="OrthoDB" id="2866199at2"/>
<gene>
    <name evidence="2" type="ORF">L485_01840</name>
</gene>
<evidence type="ECO:0000313" key="3">
    <source>
        <dbReference type="Proteomes" id="UP000015524"/>
    </source>
</evidence>
<organism evidence="2 3">
    <name type="scientific">Sphingobium baderi LL03</name>
    <dbReference type="NCBI Taxonomy" id="1114964"/>
    <lineage>
        <taxon>Bacteria</taxon>
        <taxon>Pseudomonadati</taxon>
        <taxon>Pseudomonadota</taxon>
        <taxon>Alphaproteobacteria</taxon>
        <taxon>Sphingomonadales</taxon>
        <taxon>Sphingomonadaceae</taxon>
        <taxon>Sphingobium</taxon>
    </lineage>
</organism>
<dbReference type="PATRIC" id="fig|1114964.3.peg.335"/>
<proteinExistence type="predicted"/>
<dbReference type="EMBL" id="ATIB01000021">
    <property type="protein sequence ID" value="EQB05814.1"/>
    <property type="molecule type" value="Genomic_DNA"/>
</dbReference>
<dbReference type="Pfam" id="PF21818">
    <property type="entry name" value="DUF6884"/>
    <property type="match status" value="1"/>
</dbReference>
<dbReference type="InterPro" id="IPR049251">
    <property type="entry name" value="DUF6884"/>
</dbReference>
<comment type="caution">
    <text evidence="2">The sequence shown here is derived from an EMBL/GenBank/DDBJ whole genome shotgun (WGS) entry which is preliminary data.</text>
</comment>
<dbReference type="RefSeq" id="WP_021243368.1">
    <property type="nucleotide sequence ID" value="NZ_ATIB01000021.1"/>
</dbReference>